<name>A0A8J5LNZ5_ZINOF</name>
<dbReference type="EMBL" id="JACMSC010000004">
    <property type="protein sequence ID" value="KAG6523785.1"/>
    <property type="molecule type" value="Genomic_DNA"/>
</dbReference>
<evidence type="ECO:0000313" key="4">
    <source>
        <dbReference type="Proteomes" id="UP000734854"/>
    </source>
</evidence>
<keyword evidence="2" id="KW-0732">Signal</keyword>
<feature type="region of interest" description="Disordered" evidence="1">
    <location>
        <begin position="306"/>
        <end position="333"/>
    </location>
</feature>
<comment type="caution">
    <text evidence="3">The sequence shown here is derived from an EMBL/GenBank/DDBJ whole genome shotgun (WGS) entry which is preliminary data.</text>
</comment>
<accession>A0A8J5LNZ5</accession>
<protein>
    <submittedName>
        <fullName evidence="3">Uncharacterized protein</fullName>
    </submittedName>
</protein>
<proteinExistence type="predicted"/>
<dbReference type="PANTHER" id="PTHR33321">
    <property type="match status" value="1"/>
</dbReference>
<gene>
    <name evidence="3" type="ORF">ZIOFF_013672</name>
</gene>
<feature type="signal peptide" evidence="2">
    <location>
        <begin position="1"/>
        <end position="20"/>
    </location>
</feature>
<evidence type="ECO:0000256" key="1">
    <source>
        <dbReference type="SAM" id="MobiDB-lite"/>
    </source>
</evidence>
<evidence type="ECO:0000313" key="3">
    <source>
        <dbReference type="EMBL" id="KAG6523785.1"/>
    </source>
</evidence>
<keyword evidence="4" id="KW-1185">Reference proteome</keyword>
<sequence>MEASSVALLLASLLFSAASAVDYTATNNAGGTPGGARFDSEIGLDYGKQVLADASSFCWSIFQQPTEADRRSVQRIALIVESMDGVAYNSNDEIHLSADYVAGYSGDVRTEITGVLYHEVTHSWQWNGRGAANGGLIEGIADFVRLKAGYAPGHWVGPGGGDRWDQGYDVTARFLDYCEGLMAGFVAQLNAKMRDGYSDDFFQQLLGKTVDQLWTDYKAHAVCAFVYPTMCLAACLAVYPAICHSICPVVCPTVCPIVCPTVCPAICPIVCPTVCPVVVKRYINQDISKGNIDLEKGIGVVEDKHMGSSNKLRDEPKLEYQPLPGVPLVNEKP</sequence>
<evidence type="ECO:0000256" key="2">
    <source>
        <dbReference type="SAM" id="SignalP"/>
    </source>
</evidence>
<feature type="compositionally biased region" description="Basic and acidic residues" evidence="1">
    <location>
        <begin position="306"/>
        <end position="318"/>
    </location>
</feature>
<dbReference type="PANTHER" id="PTHR33321:SF12">
    <property type="entry name" value="PLANT BASIC SECRETORY PROTEIN (BSP) FAMILY PROTEIN"/>
    <property type="match status" value="1"/>
</dbReference>
<dbReference type="AlphaFoldDB" id="A0A8J5LNZ5"/>
<dbReference type="Pfam" id="PF04450">
    <property type="entry name" value="BSP"/>
    <property type="match status" value="1"/>
</dbReference>
<dbReference type="InterPro" id="IPR007541">
    <property type="entry name" value="Uncharacterised_BSP"/>
</dbReference>
<reference evidence="3 4" key="1">
    <citation type="submission" date="2020-08" db="EMBL/GenBank/DDBJ databases">
        <title>Plant Genome Project.</title>
        <authorList>
            <person name="Zhang R.-G."/>
        </authorList>
    </citation>
    <scope>NUCLEOTIDE SEQUENCE [LARGE SCALE GENOMIC DNA]</scope>
    <source>
        <tissue evidence="3">Rhizome</tissue>
    </source>
</reference>
<organism evidence="3 4">
    <name type="scientific">Zingiber officinale</name>
    <name type="common">Ginger</name>
    <name type="synonym">Amomum zingiber</name>
    <dbReference type="NCBI Taxonomy" id="94328"/>
    <lineage>
        <taxon>Eukaryota</taxon>
        <taxon>Viridiplantae</taxon>
        <taxon>Streptophyta</taxon>
        <taxon>Embryophyta</taxon>
        <taxon>Tracheophyta</taxon>
        <taxon>Spermatophyta</taxon>
        <taxon>Magnoliopsida</taxon>
        <taxon>Liliopsida</taxon>
        <taxon>Zingiberales</taxon>
        <taxon>Zingiberaceae</taxon>
        <taxon>Zingiber</taxon>
    </lineage>
</organism>
<feature type="chain" id="PRO_5035256768" evidence="2">
    <location>
        <begin position="21"/>
        <end position="333"/>
    </location>
</feature>
<dbReference type="Proteomes" id="UP000734854">
    <property type="component" value="Unassembled WGS sequence"/>
</dbReference>